<evidence type="ECO:0000313" key="3">
    <source>
        <dbReference type="EnsemblMetazoa" id="AEPI002191-PA"/>
    </source>
</evidence>
<feature type="signal peptide" evidence="2">
    <location>
        <begin position="1"/>
        <end position="23"/>
    </location>
</feature>
<feature type="chain" id="PRO_5008130829" description="Corticotropin-releasing factor domain-containing protein" evidence="2">
    <location>
        <begin position="24"/>
        <end position="106"/>
    </location>
</feature>
<name>A0A182P5K1_9DIPT</name>
<dbReference type="AlphaFoldDB" id="A0A182P5K1"/>
<proteinExistence type="predicted"/>
<organism evidence="3 4">
    <name type="scientific">Anopheles epiroticus</name>
    <dbReference type="NCBI Taxonomy" id="199890"/>
    <lineage>
        <taxon>Eukaryota</taxon>
        <taxon>Metazoa</taxon>
        <taxon>Ecdysozoa</taxon>
        <taxon>Arthropoda</taxon>
        <taxon>Hexapoda</taxon>
        <taxon>Insecta</taxon>
        <taxon>Pterygota</taxon>
        <taxon>Neoptera</taxon>
        <taxon>Endopterygota</taxon>
        <taxon>Diptera</taxon>
        <taxon>Nematocera</taxon>
        <taxon>Culicoidea</taxon>
        <taxon>Culicidae</taxon>
        <taxon>Anophelinae</taxon>
        <taxon>Anopheles</taxon>
    </lineage>
</organism>
<dbReference type="EnsemblMetazoa" id="AEPI002191-RA">
    <property type="protein sequence ID" value="AEPI002191-PA"/>
    <property type="gene ID" value="AEPI002191"/>
</dbReference>
<sequence length="106" mass="11911">MKTVVPLGVLVLLGLLQAQPARGAPFNLRDPAEEGMAVPESKVIDFENLTESERQFMRDNVNITALKIQQQVLREKQNQNRTTGPLAITQSPEERNVSDRAKTRKE</sequence>
<evidence type="ECO:0000256" key="1">
    <source>
        <dbReference type="SAM" id="MobiDB-lite"/>
    </source>
</evidence>
<evidence type="ECO:0000313" key="4">
    <source>
        <dbReference type="Proteomes" id="UP000075885"/>
    </source>
</evidence>
<keyword evidence="4" id="KW-1185">Reference proteome</keyword>
<dbReference type="Proteomes" id="UP000075885">
    <property type="component" value="Unassembled WGS sequence"/>
</dbReference>
<feature type="compositionally biased region" description="Polar residues" evidence="1">
    <location>
        <begin position="79"/>
        <end position="91"/>
    </location>
</feature>
<reference evidence="4" key="1">
    <citation type="submission" date="2013-03" db="EMBL/GenBank/DDBJ databases">
        <title>The Genome Sequence of Anopheles epiroticus epiroticus2.</title>
        <authorList>
            <consortium name="The Broad Institute Genomics Platform"/>
            <person name="Neafsey D.E."/>
            <person name="Howell P."/>
            <person name="Walker B."/>
            <person name="Young S.K."/>
            <person name="Zeng Q."/>
            <person name="Gargeya S."/>
            <person name="Fitzgerald M."/>
            <person name="Haas B."/>
            <person name="Abouelleil A."/>
            <person name="Allen A.W."/>
            <person name="Alvarado L."/>
            <person name="Arachchi H.M."/>
            <person name="Berlin A.M."/>
            <person name="Chapman S.B."/>
            <person name="Gainer-Dewar J."/>
            <person name="Goldberg J."/>
            <person name="Griggs A."/>
            <person name="Gujja S."/>
            <person name="Hansen M."/>
            <person name="Howarth C."/>
            <person name="Imamovic A."/>
            <person name="Ireland A."/>
            <person name="Larimer J."/>
            <person name="McCowan C."/>
            <person name="Murphy C."/>
            <person name="Pearson M."/>
            <person name="Poon T.W."/>
            <person name="Priest M."/>
            <person name="Roberts A."/>
            <person name="Saif S."/>
            <person name="Shea T."/>
            <person name="Sisk P."/>
            <person name="Sykes S."/>
            <person name="Wortman J."/>
            <person name="Nusbaum C."/>
            <person name="Birren B."/>
        </authorList>
    </citation>
    <scope>NUCLEOTIDE SEQUENCE [LARGE SCALE GENOMIC DNA]</scope>
    <source>
        <strain evidence="4">Epiroticus2</strain>
    </source>
</reference>
<evidence type="ECO:0008006" key="5">
    <source>
        <dbReference type="Google" id="ProtNLM"/>
    </source>
</evidence>
<keyword evidence="2" id="KW-0732">Signal</keyword>
<feature type="compositionally biased region" description="Basic and acidic residues" evidence="1">
    <location>
        <begin position="92"/>
        <end position="106"/>
    </location>
</feature>
<dbReference type="VEuPathDB" id="VectorBase:AEPI002191"/>
<reference evidence="3" key="2">
    <citation type="submission" date="2020-05" db="UniProtKB">
        <authorList>
            <consortium name="EnsemblMetazoa"/>
        </authorList>
    </citation>
    <scope>IDENTIFICATION</scope>
    <source>
        <strain evidence="3">Epiroticus2</strain>
    </source>
</reference>
<protein>
    <recommendedName>
        <fullName evidence="5">Corticotropin-releasing factor domain-containing protein</fullName>
    </recommendedName>
</protein>
<evidence type="ECO:0000256" key="2">
    <source>
        <dbReference type="SAM" id="SignalP"/>
    </source>
</evidence>
<feature type="region of interest" description="Disordered" evidence="1">
    <location>
        <begin position="74"/>
        <end position="106"/>
    </location>
</feature>
<accession>A0A182P5K1</accession>